<name>A0A060TI36_BLAAD</name>
<reference evidence="2" key="1">
    <citation type="submission" date="2014-02" db="EMBL/GenBank/DDBJ databases">
        <authorList>
            <person name="Genoscope - CEA"/>
        </authorList>
    </citation>
    <scope>NUCLEOTIDE SEQUENCE</scope>
    <source>
        <strain evidence="2">LS3</strain>
    </source>
</reference>
<gene>
    <name evidence="2" type="ORF">GNLVRS02_ARAD1D43274g</name>
</gene>
<dbReference type="InterPro" id="IPR001810">
    <property type="entry name" value="F-box_dom"/>
</dbReference>
<evidence type="ECO:0000259" key="1">
    <source>
        <dbReference type="PROSITE" id="PS50181"/>
    </source>
</evidence>
<feature type="domain" description="F-box" evidence="1">
    <location>
        <begin position="1"/>
        <end position="43"/>
    </location>
</feature>
<dbReference type="AlphaFoldDB" id="A0A060TI36"/>
<protein>
    <submittedName>
        <fullName evidence="2">ARAD1D43274p</fullName>
    </submittedName>
</protein>
<proteinExistence type="predicted"/>
<reference evidence="2" key="2">
    <citation type="submission" date="2014-06" db="EMBL/GenBank/DDBJ databases">
        <title>The complete genome of Blastobotrys (Arxula) adeninivorans LS3 - a yeast of biotechnological interest.</title>
        <authorList>
            <person name="Kunze G."/>
            <person name="Gaillardin C."/>
            <person name="Czernicka M."/>
            <person name="Durrens P."/>
            <person name="Martin T."/>
            <person name="Boer E."/>
            <person name="Gabaldon T."/>
            <person name="Cruz J."/>
            <person name="Talla E."/>
            <person name="Marck C."/>
            <person name="Goffeau A."/>
            <person name="Barbe V."/>
            <person name="Baret P."/>
            <person name="Baronian K."/>
            <person name="Beier S."/>
            <person name="Bleykasten C."/>
            <person name="Bode R."/>
            <person name="Casaregola S."/>
            <person name="Despons L."/>
            <person name="Fairhead C."/>
            <person name="Giersberg M."/>
            <person name="Gierski P."/>
            <person name="Hahnel U."/>
            <person name="Hartmann A."/>
            <person name="Jankowska D."/>
            <person name="Jubin C."/>
            <person name="Jung P."/>
            <person name="Lafontaine I."/>
            <person name="Leh-Louis V."/>
            <person name="Lemaire M."/>
            <person name="Marcet-Houben M."/>
            <person name="Mascher M."/>
            <person name="Morel G."/>
            <person name="Richard G.-F."/>
            <person name="Riechen J."/>
            <person name="Sacerdot C."/>
            <person name="Sarkar A."/>
            <person name="Savel G."/>
            <person name="Schacherer J."/>
            <person name="Sherman D."/>
            <person name="Straub M.-L."/>
            <person name="Stein N."/>
            <person name="Thierry A."/>
            <person name="Trautwein-Schult A."/>
            <person name="Westhof E."/>
            <person name="Worch S."/>
            <person name="Dujon B."/>
            <person name="Souciet J.-L."/>
            <person name="Wincker P."/>
            <person name="Scholz U."/>
            <person name="Neuveglise N."/>
        </authorList>
    </citation>
    <scope>NUCLEOTIDE SEQUENCE</scope>
    <source>
        <strain evidence="2">LS3</strain>
    </source>
</reference>
<accession>A0A060TI36</accession>
<dbReference type="SUPFAM" id="SSF81383">
    <property type="entry name" value="F-box domain"/>
    <property type="match status" value="1"/>
</dbReference>
<dbReference type="InterPro" id="IPR036047">
    <property type="entry name" value="F-box-like_dom_sf"/>
</dbReference>
<evidence type="ECO:0000313" key="2">
    <source>
        <dbReference type="EMBL" id="CDP38816.1"/>
    </source>
</evidence>
<dbReference type="Gene3D" id="1.20.1280.50">
    <property type="match status" value="1"/>
</dbReference>
<organism evidence="2">
    <name type="scientific">Blastobotrys adeninivorans</name>
    <name type="common">Yeast</name>
    <name type="synonym">Arxula adeninivorans</name>
    <dbReference type="NCBI Taxonomy" id="409370"/>
    <lineage>
        <taxon>Eukaryota</taxon>
        <taxon>Fungi</taxon>
        <taxon>Dikarya</taxon>
        <taxon>Ascomycota</taxon>
        <taxon>Saccharomycotina</taxon>
        <taxon>Dipodascomycetes</taxon>
        <taxon>Dipodascales</taxon>
        <taxon>Trichomonascaceae</taxon>
        <taxon>Blastobotrys</taxon>
    </lineage>
</organism>
<dbReference type="EMBL" id="HG937694">
    <property type="protein sequence ID" value="CDP38816.1"/>
    <property type="molecule type" value="Genomic_DNA"/>
</dbReference>
<dbReference type="Pfam" id="PF12937">
    <property type="entry name" value="F-box-like"/>
    <property type="match status" value="1"/>
</dbReference>
<sequence>MNLPVEIIYSIADYLPPQSLLNLSYSCKTLWSALESDHLWHRHLAALYAEAQCKQPPEASIRKDYQYQLHIDKCVRRNVDTFCSTHNDEMHKGMVQLCHIGPRARIELHRLLQNDSRSVRKYSRACLVSLTHTIALQEISALDCTSADQSFDLLLHLDAFYKPGYANMTEQTILEPIESLIEVVSRVSSDHSPAALLDALSKSLAQLTNPIIRPNLRALHNHIGAEEIINPGLGARCFLSGIVFDGIPGLDVVVACIYSRLAQRLYGINALPYIYNGEQAVVVANGNLVDINQGGRVKPLANEHEGKLTPLSVQTLSEKIVSHVTGVSTKGQRLFGLEMARDCLASPAALGCPLKMDLEHAVAGRLLTDMSLSEPHTQLTGIWPLA</sequence>
<dbReference type="PROSITE" id="PS50181">
    <property type="entry name" value="FBOX"/>
    <property type="match status" value="1"/>
</dbReference>